<dbReference type="InterPro" id="IPR000210">
    <property type="entry name" value="BTB/POZ_dom"/>
</dbReference>
<dbReference type="PROSITE" id="PS50097">
    <property type="entry name" value="BTB"/>
    <property type="match status" value="1"/>
</dbReference>
<dbReference type="PROSITE" id="PS50144">
    <property type="entry name" value="MATH"/>
    <property type="match status" value="1"/>
</dbReference>
<dbReference type="Gene3D" id="3.30.710.10">
    <property type="entry name" value="Potassium Channel Kv1.1, Chain A"/>
    <property type="match status" value="1"/>
</dbReference>
<dbReference type="InterPro" id="IPR002083">
    <property type="entry name" value="MATH/TRAF_dom"/>
</dbReference>
<reference evidence="3 4" key="1">
    <citation type="journal article" date="2024" name="bioRxiv">
        <title>A reference genome for Trichogramma kaykai: A tiny desert-dwelling parasitoid wasp with competing sex-ratio distorters.</title>
        <authorList>
            <person name="Culotta J."/>
            <person name="Lindsey A.R."/>
        </authorList>
    </citation>
    <scope>NUCLEOTIDE SEQUENCE [LARGE SCALE GENOMIC DNA]</scope>
    <source>
        <strain evidence="3 4">KSX58</strain>
    </source>
</reference>
<dbReference type="GO" id="GO:0030163">
    <property type="term" value="P:protein catabolic process"/>
    <property type="evidence" value="ECO:0007669"/>
    <property type="project" value="UniProtKB-ARBA"/>
</dbReference>
<dbReference type="SUPFAM" id="SSF49599">
    <property type="entry name" value="TRAF domain-like"/>
    <property type="match status" value="1"/>
</dbReference>
<dbReference type="Gene3D" id="2.60.210.10">
    <property type="entry name" value="Apoptosis, Tumor Necrosis Factor Receptor Associated Protein 2, Chain A"/>
    <property type="match status" value="1"/>
</dbReference>
<dbReference type="FunFam" id="3.30.710.10:FF:000159">
    <property type="entry name" value="Speckle-type POZ protein B"/>
    <property type="match status" value="1"/>
</dbReference>
<comment type="caution">
    <text evidence="3">The sequence shown here is derived from an EMBL/GenBank/DDBJ whole genome shotgun (WGS) entry which is preliminary data.</text>
</comment>
<dbReference type="CDD" id="cd00121">
    <property type="entry name" value="MATH"/>
    <property type="match status" value="1"/>
</dbReference>
<dbReference type="PANTHER" id="PTHR24413">
    <property type="entry name" value="SPECKLE-TYPE POZ PROTEIN"/>
    <property type="match status" value="1"/>
</dbReference>
<dbReference type="EMBL" id="JBJJXI010000018">
    <property type="protein sequence ID" value="KAL3406942.1"/>
    <property type="molecule type" value="Genomic_DNA"/>
</dbReference>
<dbReference type="SMART" id="SM00225">
    <property type="entry name" value="BTB"/>
    <property type="match status" value="1"/>
</dbReference>
<dbReference type="SUPFAM" id="SSF54695">
    <property type="entry name" value="POZ domain"/>
    <property type="match status" value="1"/>
</dbReference>
<evidence type="ECO:0000313" key="3">
    <source>
        <dbReference type="EMBL" id="KAL3406942.1"/>
    </source>
</evidence>
<protein>
    <recommendedName>
        <fullName evidence="5">BTB domain-containing protein</fullName>
    </recommendedName>
</protein>
<dbReference type="AlphaFoldDB" id="A0ABD2XNN2"/>
<name>A0ABD2XNN2_9HYME</name>
<gene>
    <name evidence="3" type="ORF">TKK_001050</name>
</gene>
<keyword evidence="4" id="KW-1185">Reference proteome</keyword>
<evidence type="ECO:0008006" key="5">
    <source>
        <dbReference type="Google" id="ProtNLM"/>
    </source>
</evidence>
<feature type="domain" description="MATH" evidence="2">
    <location>
        <begin position="17"/>
        <end position="146"/>
    </location>
</feature>
<dbReference type="InterPro" id="IPR011333">
    <property type="entry name" value="SKP1/BTB/POZ_sf"/>
</dbReference>
<evidence type="ECO:0000259" key="2">
    <source>
        <dbReference type="PROSITE" id="PS50144"/>
    </source>
</evidence>
<organism evidence="3 4">
    <name type="scientific">Trichogramma kaykai</name>
    <dbReference type="NCBI Taxonomy" id="54128"/>
    <lineage>
        <taxon>Eukaryota</taxon>
        <taxon>Metazoa</taxon>
        <taxon>Ecdysozoa</taxon>
        <taxon>Arthropoda</taxon>
        <taxon>Hexapoda</taxon>
        <taxon>Insecta</taxon>
        <taxon>Pterygota</taxon>
        <taxon>Neoptera</taxon>
        <taxon>Endopterygota</taxon>
        <taxon>Hymenoptera</taxon>
        <taxon>Apocrita</taxon>
        <taxon>Proctotrupomorpha</taxon>
        <taxon>Chalcidoidea</taxon>
        <taxon>Trichogrammatidae</taxon>
        <taxon>Trichogramma</taxon>
    </lineage>
</organism>
<accession>A0ABD2XNN2</accession>
<dbReference type="Pfam" id="PF00651">
    <property type="entry name" value="BTB"/>
    <property type="match status" value="1"/>
</dbReference>
<feature type="domain" description="BTB" evidence="1">
    <location>
        <begin position="183"/>
        <end position="251"/>
    </location>
</feature>
<evidence type="ECO:0000313" key="4">
    <source>
        <dbReference type="Proteomes" id="UP001627154"/>
    </source>
</evidence>
<dbReference type="Pfam" id="PF22486">
    <property type="entry name" value="MATH_2"/>
    <property type="match status" value="1"/>
</dbReference>
<evidence type="ECO:0000259" key="1">
    <source>
        <dbReference type="PROSITE" id="PS50097"/>
    </source>
</evidence>
<dbReference type="Proteomes" id="UP001627154">
    <property type="component" value="Unassembled WGS sequence"/>
</dbReference>
<dbReference type="InterPro" id="IPR008974">
    <property type="entry name" value="TRAF-like"/>
</dbReference>
<proteinExistence type="predicted"/>
<sequence>MSSKQYMKASTTVASDKTVYTWTIKNYRLIKCKVGESIDSPKFSVGSDNKEYFNLELYPEGECEEVEGLFNSVYLTYLKTDSTKELDKLICKSTISVIRDEKVLTELKLHEDFLQSDSWGRMKFYDLEKIDDLISRKNTVTFRCELEIFTEYINNENETDNETEDENFEEKKFNLPFPSEELSDIELSTSDKKTIRAHKFILAMVSPVFRAMFNHDMLENKNNTIKITDTSHNILVEMLRFIYTGEIEINETDMILQLLAVADKYQIDNLKIKCGKMLHAELSTENAIEFLTSAHKYNAKHLENKVLKFVTADPQLLDLEQLKIADPALLLKIVHSLREALTKQKKP</sequence>